<dbReference type="RefSeq" id="WP_196816440.1">
    <property type="nucleotide sequence ID" value="NZ_CP012850.1"/>
</dbReference>
<dbReference type="GeneID" id="60423034"/>
<feature type="domain" description="PLD phosphodiesterase" evidence="1">
    <location>
        <begin position="257"/>
        <end position="284"/>
    </location>
</feature>
<dbReference type="InterPro" id="IPR001736">
    <property type="entry name" value="PLipase_D/transphosphatidylase"/>
</dbReference>
<reference evidence="3" key="1">
    <citation type="submission" date="2015-10" db="EMBL/GenBank/DDBJ databases">
        <title>Niche specialization of a soil ammonia-oxidizing archaeon, Candidatus Nitrosocosmicus oleophilus.</title>
        <authorList>
            <person name="Jung M.-Y."/>
            <person name="Rhee S.-K."/>
        </authorList>
    </citation>
    <scope>NUCLEOTIDE SEQUENCE [LARGE SCALE GENOMIC DNA]</scope>
    <source>
        <strain evidence="3">MY3</strain>
    </source>
</reference>
<protein>
    <recommendedName>
        <fullName evidence="1">PLD phosphodiesterase domain-containing protein</fullName>
    </recommendedName>
</protein>
<evidence type="ECO:0000259" key="1">
    <source>
        <dbReference type="PROSITE" id="PS50035"/>
    </source>
</evidence>
<organism evidence="2 3">
    <name type="scientific">Candidatus Nitrosocosmicus oleophilus</name>
    <dbReference type="NCBI Taxonomy" id="1353260"/>
    <lineage>
        <taxon>Archaea</taxon>
        <taxon>Nitrososphaerota</taxon>
        <taxon>Nitrososphaeria</taxon>
        <taxon>Nitrososphaerales</taxon>
        <taxon>Nitrososphaeraceae</taxon>
        <taxon>Candidatus Nitrosocosmicus</taxon>
    </lineage>
</organism>
<name>A0A654M3Y2_9ARCH</name>
<proteinExistence type="predicted"/>
<dbReference type="EMBL" id="CP012850">
    <property type="protein sequence ID" value="ALI37356.1"/>
    <property type="molecule type" value="Genomic_DNA"/>
</dbReference>
<keyword evidence="3" id="KW-1185">Reference proteome</keyword>
<accession>A0A654M3Y2</accession>
<sequence length="593" mass="69246">MEYNKSVIRPPNNPETLELKKSKNLRDFSKIESEISRRSSNLTKINLQLANRSTEIKKTYDDDVIQTINDLFYDRVTVFPFIGDIMRATKVLLRFIRYPKPVPSSTFIEQTIRKITLSKRITRFDISQMTKVSTVNYNNVKEFMNGGPLGENWNRAPNGFYDWIDNKSKESILSIELGFKADNYGMEVCKKLIEKKRSNPSMHISLLIDGLVSVLMQKPPTSLKDFEVNTLKMIDDMRKAGISVYVNDSWNPLSSDFLAANHIKLWIFDGSVAFFGGIGIESQFRDILFDEMDLVQGPFVRVLTMMTLLIMSNQKSRSNEFDNIKQFHEMEKKEIKKLFIKQLPKEGNITIRLSMNVPGYVQDAQSDYVDLLLRKDMDEIFIMAPYFSDDKIARALVRSATFLYSRRYKEKKIEFKKDMDKYSKKEFKELIDKEIAKEKKIHIIFPKKQENRIIEEVSKYYAYYLRNNPLVETLQFYAESGGKIHEMLHAKQLLIVLKNRKKNWTKYVKFGGSYNPAGRAHNMWELNAVMYKGPWKDSDDLDALEDNDIKNYLEKVMKVVVSDYSQPFPWGSSKIYISPLQRASMKLAQLSWV</sequence>
<dbReference type="PROSITE" id="PS50035">
    <property type="entry name" value="PLD"/>
    <property type="match status" value="1"/>
</dbReference>
<evidence type="ECO:0000313" key="2">
    <source>
        <dbReference type="EMBL" id="ALI37356.1"/>
    </source>
</evidence>
<dbReference type="PANTHER" id="PTHR21248">
    <property type="entry name" value="CARDIOLIPIN SYNTHASE"/>
    <property type="match status" value="1"/>
</dbReference>
<dbReference type="SUPFAM" id="SSF56024">
    <property type="entry name" value="Phospholipase D/nuclease"/>
    <property type="match status" value="1"/>
</dbReference>
<evidence type="ECO:0000313" key="3">
    <source>
        <dbReference type="Proteomes" id="UP000058925"/>
    </source>
</evidence>
<dbReference type="AlphaFoldDB" id="A0A654M3Y2"/>
<gene>
    <name evidence="2" type="ORF">NMY3_03171</name>
</gene>
<dbReference type="PANTHER" id="PTHR21248:SF22">
    <property type="entry name" value="PHOSPHOLIPASE D"/>
    <property type="match status" value="1"/>
</dbReference>
<dbReference type="GO" id="GO:0003824">
    <property type="term" value="F:catalytic activity"/>
    <property type="evidence" value="ECO:0007669"/>
    <property type="project" value="InterPro"/>
</dbReference>
<dbReference type="Proteomes" id="UP000058925">
    <property type="component" value="Chromosome"/>
</dbReference>
<dbReference type="KEGG" id="taa:NMY3_03171"/>
<dbReference type="Gene3D" id="3.30.870.10">
    <property type="entry name" value="Endonuclease Chain A"/>
    <property type="match status" value="1"/>
</dbReference>